<dbReference type="GeneID" id="108682156"/>
<keyword evidence="1" id="KW-0732">Signal</keyword>
<dbReference type="RefSeq" id="XP_018026765.1">
    <property type="nucleotide sequence ID" value="XM_018171276.2"/>
</dbReference>
<dbReference type="KEGG" id="hazt:108682156"/>
<evidence type="ECO:0000313" key="2">
    <source>
        <dbReference type="Proteomes" id="UP000694843"/>
    </source>
</evidence>
<dbReference type="AlphaFoldDB" id="A0A8B7PL95"/>
<proteinExistence type="predicted"/>
<keyword evidence="2" id="KW-1185">Reference proteome</keyword>
<feature type="signal peptide" evidence="1">
    <location>
        <begin position="1"/>
        <end position="24"/>
    </location>
</feature>
<evidence type="ECO:0000256" key="1">
    <source>
        <dbReference type="SAM" id="SignalP"/>
    </source>
</evidence>
<protein>
    <submittedName>
        <fullName evidence="3">Tachykinins</fullName>
    </submittedName>
</protein>
<organism evidence="2 3">
    <name type="scientific">Hyalella azteca</name>
    <name type="common">Amphipod</name>
    <dbReference type="NCBI Taxonomy" id="294128"/>
    <lineage>
        <taxon>Eukaryota</taxon>
        <taxon>Metazoa</taxon>
        <taxon>Ecdysozoa</taxon>
        <taxon>Arthropoda</taxon>
        <taxon>Crustacea</taxon>
        <taxon>Multicrustacea</taxon>
        <taxon>Malacostraca</taxon>
        <taxon>Eumalacostraca</taxon>
        <taxon>Peracarida</taxon>
        <taxon>Amphipoda</taxon>
        <taxon>Senticaudata</taxon>
        <taxon>Talitrida</taxon>
        <taxon>Talitroidea</taxon>
        <taxon>Hyalellidae</taxon>
        <taxon>Hyalella</taxon>
    </lineage>
</organism>
<reference evidence="3" key="1">
    <citation type="submission" date="2025-08" db="UniProtKB">
        <authorList>
            <consortium name="RefSeq"/>
        </authorList>
    </citation>
    <scope>IDENTIFICATION</scope>
    <source>
        <tissue evidence="3">Whole organism</tissue>
    </source>
</reference>
<name>A0A8B7PL95_HYAAZ</name>
<dbReference type="OrthoDB" id="5919137at2759"/>
<evidence type="ECO:0000313" key="3">
    <source>
        <dbReference type="RefSeq" id="XP_018026765.1"/>
    </source>
</evidence>
<feature type="chain" id="PRO_5034594065" evidence="1">
    <location>
        <begin position="25"/>
        <end position="232"/>
    </location>
</feature>
<gene>
    <name evidence="3" type="primary">LOC108682156</name>
</gene>
<dbReference type="Proteomes" id="UP000694843">
    <property type="component" value="Unplaced"/>
</dbReference>
<dbReference type="PROSITE" id="PS51257">
    <property type="entry name" value="PROKAR_LIPOPROTEIN"/>
    <property type="match status" value="1"/>
</dbReference>
<sequence length="232" mass="25234">MKVFGRMIAHPALLLLVSSCVVLASVAERVPYDGPLTLASAYGRGYNEGNALTHDLDEPPAGGDNQDLQELRGSKVVSPNFIHYKDKDTSGMMGLRDPQLDEEELEQAYGEDDVTYADMRNAYGPVGVREKKTPRGFVGLRGKKAPSGFLGVRGKKEAPQNLGDLLRALSLQYQHQSSYKRAPLGFIGMRGRRTDTASLHELHRAGVQSGPGRGSTPLKRAPPQYGFIGLRG</sequence>
<accession>A0A8B7PL95</accession>